<dbReference type="GO" id="GO:0000126">
    <property type="term" value="C:transcription factor TFIIIB complex"/>
    <property type="evidence" value="ECO:0007669"/>
    <property type="project" value="TreeGrafter"/>
</dbReference>
<dbReference type="VEuPathDB" id="FungiDB:PSHT_06126"/>
<dbReference type="GO" id="GO:0001156">
    <property type="term" value="F:TFIIIC-class transcription factor complex binding"/>
    <property type="evidence" value="ECO:0007669"/>
    <property type="project" value="TreeGrafter"/>
</dbReference>
<feature type="compositionally biased region" description="Acidic residues" evidence="1">
    <location>
        <begin position="65"/>
        <end position="75"/>
    </location>
</feature>
<dbReference type="GO" id="GO:0070898">
    <property type="term" value="P:RNA polymerase III preinitiation complex assembly"/>
    <property type="evidence" value="ECO:0007669"/>
    <property type="project" value="TreeGrafter"/>
</dbReference>
<accession>A0A2S4VBK4</accession>
<gene>
    <name evidence="2" type="ORF">PSTT_08658</name>
</gene>
<name>A0A2S4VBK4_9BASI</name>
<feature type="region of interest" description="Disordered" evidence="1">
    <location>
        <begin position="1"/>
        <end position="81"/>
    </location>
</feature>
<keyword evidence="3" id="KW-1185">Reference proteome</keyword>
<reference evidence="2" key="1">
    <citation type="submission" date="2017-12" db="EMBL/GenBank/DDBJ databases">
        <title>Gene loss provides genomic basis for host adaptation in cereal stripe rust fungi.</title>
        <authorList>
            <person name="Xia C."/>
        </authorList>
    </citation>
    <scope>NUCLEOTIDE SEQUENCE [LARGE SCALE GENOMIC DNA]</scope>
    <source>
        <strain evidence="2">93-210</strain>
    </source>
</reference>
<evidence type="ECO:0008006" key="4">
    <source>
        <dbReference type="Google" id="ProtNLM"/>
    </source>
</evidence>
<protein>
    <recommendedName>
        <fullName evidence="4">Transcription factor TFIIIB component B'' Myb domain-containing protein</fullName>
    </recommendedName>
</protein>
<feature type="compositionally biased region" description="Acidic residues" evidence="1">
    <location>
        <begin position="14"/>
        <end position="33"/>
    </location>
</feature>
<proteinExistence type="predicted"/>
<dbReference type="Proteomes" id="UP000239156">
    <property type="component" value="Unassembled WGS sequence"/>
</dbReference>
<organism evidence="2 3">
    <name type="scientific">Puccinia striiformis</name>
    <dbReference type="NCBI Taxonomy" id="27350"/>
    <lineage>
        <taxon>Eukaryota</taxon>
        <taxon>Fungi</taxon>
        <taxon>Dikarya</taxon>
        <taxon>Basidiomycota</taxon>
        <taxon>Pucciniomycotina</taxon>
        <taxon>Pucciniomycetes</taxon>
        <taxon>Pucciniales</taxon>
        <taxon>Pucciniaceae</taxon>
        <taxon>Puccinia</taxon>
    </lineage>
</organism>
<dbReference type="EMBL" id="PKSL01000080">
    <property type="protein sequence ID" value="POW06923.1"/>
    <property type="molecule type" value="Genomic_DNA"/>
</dbReference>
<evidence type="ECO:0000313" key="3">
    <source>
        <dbReference type="Proteomes" id="UP000239156"/>
    </source>
</evidence>
<feature type="region of interest" description="Disordered" evidence="1">
    <location>
        <begin position="193"/>
        <end position="213"/>
    </location>
</feature>
<evidence type="ECO:0000256" key="1">
    <source>
        <dbReference type="SAM" id="MobiDB-lite"/>
    </source>
</evidence>
<sequence length="213" mass="24968">MPKKNHKQKIIDEYGLDELNSDEDFEDFEEVEYDQFTSSKNKKKTTQQQQPRESSTPKQTTTVDNNDDKEKEEEEVVGKDFNLDDYVPQASLYAPQLRVVNGQMILDQDSLEVDRQDQEVELDEMEVVEESDATRLVNSNTWSKSIRGERWTVNDTGLFYDSFPGRTRRQIRLKWNKEEKKSPEDIIRALLGEKPIQETPPEEELETISEDPF</sequence>
<dbReference type="PANTHER" id="PTHR22929">
    <property type="entry name" value="RNA POLYMERASE III TRANSCRIPTION INITIATION FACTOR B"/>
    <property type="match status" value="1"/>
</dbReference>
<dbReference type="AlphaFoldDB" id="A0A2S4VBK4"/>
<comment type="caution">
    <text evidence="2">The sequence shown here is derived from an EMBL/GenBank/DDBJ whole genome shotgun (WGS) entry which is preliminary data.</text>
</comment>
<dbReference type="PANTHER" id="PTHR22929:SF0">
    <property type="entry name" value="TRANSCRIPTION FACTOR TFIIIB COMPONENT B'' HOMOLOG"/>
    <property type="match status" value="1"/>
</dbReference>
<feature type="compositionally biased region" description="Polar residues" evidence="1">
    <location>
        <begin position="51"/>
        <end position="62"/>
    </location>
</feature>
<dbReference type="VEuPathDB" id="FungiDB:PSTT_08658"/>
<feature type="compositionally biased region" description="Acidic residues" evidence="1">
    <location>
        <begin position="200"/>
        <end position="213"/>
    </location>
</feature>
<evidence type="ECO:0000313" key="2">
    <source>
        <dbReference type="EMBL" id="POW06923.1"/>
    </source>
</evidence>